<dbReference type="InterPro" id="IPR036378">
    <property type="entry name" value="FAS1_dom_sf"/>
</dbReference>
<keyword evidence="3" id="KW-1185">Reference proteome</keyword>
<proteinExistence type="predicted"/>
<dbReference type="AlphaFoldDB" id="A0A1A9WMU8"/>
<protein>
    <submittedName>
        <fullName evidence="2">FAS1 domain-containing protein</fullName>
    </submittedName>
</protein>
<dbReference type="Gene3D" id="2.30.180.10">
    <property type="entry name" value="FAS1 domain"/>
    <property type="match status" value="2"/>
</dbReference>
<reference evidence="2" key="2">
    <citation type="submission" date="2020-05" db="UniProtKB">
        <authorList>
            <consortium name="EnsemblMetazoa"/>
        </authorList>
    </citation>
    <scope>IDENTIFICATION</scope>
    <source>
        <strain evidence="2">IAEA</strain>
    </source>
</reference>
<dbReference type="SUPFAM" id="SSF82153">
    <property type="entry name" value="FAS1 domain"/>
    <property type="match status" value="2"/>
</dbReference>
<accession>A0A1A9WMU8</accession>
<evidence type="ECO:0000313" key="3">
    <source>
        <dbReference type="Proteomes" id="UP000091820"/>
    </source>
</evidence>
<organism evidence="2 3">
    <name type="scientific">Glossina brevipalpis</name>
    <dbReference type="NCBI Taxonomy" id="37001"/>
    <lineage>
        <taxon>Eukaryota</taxon>
        <taxon>Metazoa</taxon>
        <taxon>Ecdysozoa</taxon>
        <taxon>Arthropoda</taxon>
        <taxon>Hexapoda</taxon>
        <taxon>Insecta</taxon>
        <taxon>Pterygota</taxon>
        <taxon>Neoptera</taxon>
        <taxon>Endopterygota</taxon>
        <taxon>Diptera</taxon>
        <taxon>Brachycera</taxon>
        <taxon>Muscomorpha</taxon>
        <taxon>Hippoboscoidea</taxon>
        <taxon>Glossinidae</taxon>
        <taxon>Glossina</taxon>
    </lineage>
</organism>
<dbReference type="STRING" id="37001.A0A1A9WMU8"/>
<evidence type="ECO:0000313" key="2">
    <source>
        <dbReference type="EnsemblMetazoa" id="GBRI025456-PA"/>
    </source>
</evidence>
<evidence type="ECO:0000259" key="1">
    <source>
        <dbReference type="Pfam" id="PF02469"/>
    </source>
</evidence>
<dbReference type="VEuPathDB" id="VectorBase:GBRI025456"/>
<dbReference type="Proteomes" id="UP000091820">
    <property type="component" value="Unassembled WGS sequence"/>
</dbReference>
<dbReference type="EnsemblMetazoa" id="GBRI025456-RA">
    <property type="protein sequence ID" value="GBRI025456-PA"/>
    <property type="gene ID" value="GBRI025456"/>
</dbReference>
<reference evidence="3" key="1">
    <citation type="submission" date="2014-03" db="EMBL/GenBank/DDBJ databases">
        <authorList>
            <person name="Aksoy S."/>
            <person name="Warren W."/>
            <person name="Wilson R.K."/>
        </authorList>
    </citation>
    <scope>NUCLEOTIDE SEQUENCE [LARGE SCALE GENOMIC DNA]</scope>
    <source>
        <strain evidence="3">IAEA</strain>
    </source>
</reference>
<sequence>MQIRDDDLKSFAKVVNGLDVSVQLELFIDIFNNKDYTLLVPPAKKWNDALWLNIPTDEKRVIIKMHVIKAKKGVKITEKIIKDAISGGYAKLPSLSGYSNLYFDGKENSQLHVIGCGVNAIIELPDQKEGNIFFHRIDEILCLPNETVYEKLYREPTYNYTKTLGENGHFNEQLRNTKRKFTFFLVRDYTWGEIGKKRPEVVKKFLMPLFAIHAQHLLERHLGVSNKAYTMEEMVLMSLDSEGAMELPKGDKFLYFRVEKSKIEYRFLWSSENIEVYMPDIKCTNGIIHVLEFPMIQGEDVGFAGGLITTPSINNKFYMMFITSSLFIIRMWGF</sequence>
<feature type="domain" description="FAS1" evidence="1">
    <location>
        <begin position="161"/>
        <end position="292"/>
    </location>
</feature>
<dbReference type="InterPro" id="IPR000782">
    <property type="entry name" value="FAS1_domain"/>
</dbReference>
<name>A0A1A9WMU8_9MUSC</name>
<dbReference type="Pfam" id="PF02469">
    <property type="entry name" value="Fasciclin"/>
    <property type="match status" value="1"/>
</dbReference>